<dbReference type="RefSeq" id="WP_138696634.1">
    <property type="nucleotide sequence ID" value="NZ_JBHSAZ010000025.1"/>
</dbReference>
<dbReference type="SUPFAM" id="SSF52266">
    <property type="entry name" value="SGNH hydrolase"/>
    <property type="match status" value="1"/>
</dbReference>
<dbReference type="InterPro" id="IPR037460">
    <property type="entry name" value="SEST-like"/>
</dbReference>
<dbReference type="InterPro" id="IPR011044">
    <property type="entry name" value="Quino_amine_DH_bsu"/>
</dbReference>
<keyword evidence="4" id="KW-0732">Signal</keyword>
<feature type="active site" description="Nucleophile" evidence="1">
    <location>
        <position position="983"/>
    </location>
</feature>
<gene>
    <name evidence="5" type="ORF">ETD85_48535</name>
</gene>
<dbReference type="GO" id="GO:0006629">
    <property type="term" value="P:lipid metabolic process"/>
    <property type="evidence" value="ECO:0007669"/>
    <property type="project" value="TreeGrafter"/>
</dbReference>
<keyword evidence="6" id="KW-1185">Reference proteome</keyword>
<comment type="caution">
    <text evidence="5">The sequence shown here is derived from an EMBL/GenBank/DDBJ whole genome shotgun (WGS) entry which is preliminary data.</text>
</comment>
<accession>A0A5S4FRP2</accession>
<dbReference type="PANTHER" id="PTHR37981:SF1">
    <property type="entry name" value="SGNH HYDROLASE-TYPE ESTERASE DOMAIN-CONTAINING PROTEIN"/>
    <property type="match status" value="1"/>
</dbReference>
<evidence type="ECO:0000313" key="6">
    <source>
        <dbReference type="Proteomes" id="UP000306628"/>
    </source>
</evidence>
<evidence type="ECO:0000256" key="4">
    <source>
        <dbReference type="SAM" id="SignalP"/>
    </source>
</evidence>
<feature type="region of interest" description="Disordered" evidence="3">
    <location>
        <begin position="385"/>
        <end position="413"/>
    </location>
</feature>
<dbReference type="SUPFAM" id="SSF50969">
    <property type="entry name" value="YVTN repeat-like/Quinoprotein amine dehydrogenase"/>
    <property type="match status" value="1"/>
</dbReference>
<dbReference type="InterPro" id="IPR036514">
    <property type="entry name" value="SGNH_hydro_sf"/>
</dbReference>
<feature type="active site" evidence="1">
    <location>
        <position position="1253"/>
    </location>
</feature>
<keyword evidence="2" id="KW-1015">Disulfide bond</keyword>
<dbReference type="PANTHER" id="PTHR37981">
    <property type="entry name" value="LIPASE 2"/>
    <property type="match status" value="1"/>
</dbReference>
<evidence type="ECO:0000313" key="5">
    <source>
        <dbReference type="EMBL" id="TMR23044.1"/>
    </source>
</evidence>
<feature type="disulfide bond" evidence="2">
    <location>
        <begin position="1120"/>
        <end position="1129"/>
    </location>
</feature>
<dbReference type="OrthoDB" id="5503950at2"/>
<reference evidence="5 6" key="1">
    <citation type="submission" date="2019-05" db="EMBL/GenBank/DDBJ databases">
        <title>Draft genome sequence of Nonomuraea zeae DSM 100528.</title>
        <authorList>
            <person name="Saricaoglu S."/>
            <person name="Isik K."/>
        </authorList>
    </citation>
    <scope>NUCLEOTIDE SEQUENCE [LARGE SCALE GENOMIC DNA]</scope>
    <source>
        <strain evidence="5 6">DSM 100528</strain>
    </source>
</reference>
<dbReference type="GO" id="GO:0016788">
    <property type="term" value="F:hydrolase activity, acting on ester bonds"/>
    <property type="evidence" value="ECO:0007669"/>
    <property type="project" value="InterPro"/>
</dbReference>
<dbReference type="SUPFAM" id="SSF53955">
    <property type="entry name" value="Lysozyme-like"/>
    <property type="match status" value="1"/>
</dbReference>
<evidence type="ECO:0000256" key="3">
    <source>
        <dbReference type="SAM" id="MobiDB-lite"/>
    </source>
</evidence>
<proteinExistence type="predicted"/>
<protein>
    <submittedName>
        <fullName evidence="5">Uncharacterized protein</fullName>
    </submittedName>
</protein>
<sequence length="1301" mass="138231">MRARKLIAAVAAVSSILWAPIPAAAQPTPPPPDKTLAVAPEPSSAPESVDAGERAEVLGSGWEKSSDRAVATAGDAAGFHVLVADAKDGYRWRTAASLSEPGFDTDSWIGNICVTASGARAVVVYAPRTFTNKSELNERGGFTAIVDLNGGAVRKLPVQTTLAYFNPGCGPSESAVLTQDGVEDQGATRLFRLDTAGGKLERPIQIPGQLTSAVPAADGIVAADSGAVVRVHPDGKRTVVAPAKGVPYRLAADADGGVVYAQLDDAQTASVRRVDLKSGNAVTTLATGAVTDLSVRSARGGRVFVTGAKATKAASPAGSVALADVPHQAGMSLSGEVAVTSVRRSHVKDATVAPADPGDPLRVDITATSLDTKKAFTLSVTPAAGAGDGARPSPALGRISVAAGNPNDPSDGDQRYCSVARNDPRNQAMQPKPRQVEWAADQAVVGQLSVARPANWKNLGMPAYSPQGLFPLRALDGGGYIPAQILMGVAVQESNTWQAARFAVPGVTANPLIGNYFGIDYYNDDEGDDWSINWAEADCGYGIMQITDGMRLAGKEKPGETALPYNHQRAIALDFAANIARGQQMLADKWNETRRAGLVVNNGTAAGLENWFFAVWAYNSGLHQPSGQNPWGLGWLNNPVNPRYPADRPPFMETSYADSAHPQDWPYPEKVLGFAGHPIELIESPGTLVYSHLYAWWNSNQDRYNAKPPVAQFCQAANDCYPGESHLPNDPEVIGEPAGPCAHKNSSGLYDLKCWWHQASTWKAQCPTTCGNGRLRFDPGYAYQEDATSYAPNCGLTGLPSGALIIDNLPTSVPSVRPNCSPGHANAGSFQFDFLADISGNYPGKIDVHQIGTGFAGQFWMSNTLPSSAGRRARGTWTLNQSAGWARLFVHLPVSGARTQQAAYEIDVNGSRLYGKKRYLPQQIGANGWVSLGVYNFNGTVPSVRLSNVTKDGKGTVRIAWDAIAVQKLPGKPKHIVAALGDSYSSGEGAGSYFPVSDADHGTAYWNACRRSRDSYSRKVVLPGDTESLGALSDRFDANHELGFVACSGAKSLNAAGWQDPASWSSPSVYEKGEGQFHEIAQLESGVLDENTTLVTLTLGGNDQLGGDEDGTFSKVINTCIIPGTLPDCAVTIEVQKARAGEMADNVTNVIKAIRAKASNATIMLLGYPEPISTVHECASMSNLISLEEARSVAGLVQELSRRQQALTETLRATGIPVFFARPDMEFYQSVICDNPSYINALVTGPKGEGDFHQGDEPSPLCIWENHVCISRESFHPKSDGTSAYARVLRTTLDNIGYARP</sequence>
<evidence type="ECO:0000256" key="2">
    <source>
        <dbReference type="PIRSR" id="PIRSR637460-2"/>
    </source>
</evidence>
<feature type="region of interest" description="Disordered" evidence="3">
    <location>
        <begin position="22"/>
        <end position="53"/>
    </location>
</feature>
<dbReference type="EMBL" id="VCKX01000263">
    <property type="protein sequence ID" value="TMR23044.1"/>
    <property type="molecule type" value="Genomic_DNA"/>
</dbReference>
<feature type="chain" id="PRO_5024391332" evidence="4">
    <location>
        <begin position="26"/>
        <end position="1301"/>
    </location>
</feature>
<name>A0A5S4FRP2_9ACTN</name>
<feature type="disulfide bond" evidence="2">
    <location>
        <begin position="1009"/>
        <end position="1047"/>
    </location>
</feature>
<organism evidence="5 6">
    <name type="scientific">Nonomuraea zeae</name>
    <dbReference type="NCBI Taxonomy" id="1642303"/>
    <lineage>
        <taxon>Bacteria</taxon>
        <taxon>Bacillati</taxon>
        <taxon>Actinomycetota</taxon>
        <taxon>Actinomycetes</taxon>
        <taxon>Streptosporangiales</taxon>
        <taxon>Streptosporangiaceae</taxon>
        <taxon>Nonomuraea</taxon>
    </lineage>
</organism>
<feature type="disulfide bond" evidence="2">
    <location>
        <begin position="1178"/>
        <end position="1233"/>
    </location>
</feature>
<dbReference type="Gene3D" id="3.40.50.1110">
    <property type="entry name" value="SGNH hydrolase"/>
    <property type="match status" value="1"/>
</dbReference>
<dbReference type="Proteomes" id="UP000306628">
    <property type="component" value="Unassembled WGS sequence"/>
</dbReference>
<dbReference type="InterPro" id="IPR023346">
    <property type="entry name" value="Lysozyme-like_dom_sf"/>
</dbReference>
<evidence type="ECO:0000256" key="1">
    <source>
        <dbReference type="PIRSR" id="PIRSR637460-1"/>
    </source>
</evidence>
<feature type="signal peptide" evidence="4">
    <location>
        <begin position="1"/>
        <end position="25"/>
    </location>
</feature>